<feature type="region of interest" description="Disordered" evidence="1">
    <location>
        <begin position="1"/>
        <end position="46"/>
    </location>
</feature>
<keyword evidence="3" id="KW-1185">Reference proteome</keyword>
<feature type="transmembrane region" description="Helical" evidence="2">
    <location>
        <begin position="129"/>
        <end position="153"/>
    </location>
</feature>
<evidence type="ECO:0000313" key="4">
    <source>
        <dbReference type="WBParaSite" id="MBELARI_LOCUS20007"/>
    </source>
</evidence>
<keyword evidence="2" id="KW-1133">Transmembrane helix</keyword>
<dbReference type="AlphaFoldDB" id="A0AAF3F0H0"/>
<keyword evidence="2" id="KW-0472">Membrane</keyword>
<name>A0AAF3F0H0_9BILA</name>
<evidence type="ECO:0000256" key="2">
    <source>
        <dbReference type="SAM" id="Phobius"/>
    </source>
</evidence>
<dbReference type="Proteomes" id="UP000887575">
    <property type="component" value="Unassembled WGS sequence"/>
</dbReference>
<evidence type="ECO:0000313" key="3">
    <source>
        <dbReference type="Proteomes" id="UP000887575"/>
    </source>
</evidence>
<dbReference type="WBParaSite" id="MBELARI_LOCUS20007">
    <property type="protein sequence ID" value="MBELARI_LOCUS20007"/>
    <property type="gene ID" value="MBELARI_LOCUS20007"/>
</dbReference>
<proteinExistence type="predicted"/>
<keyword evidence="2" id="KW-0812">Transmembrane</keyword>
<feature type="compositionally biased region" description="Basic and acidic residues" evidence="1">
    <location>
        <begin position="97"/>
        <end position="108"/>
    </location>
</feature>
<accession>A0AAF3F0H0</accession>
<feature type="compositionally biased region" description="Polar residues" evidence="1">
    <location>
        <begin position="82"/>
        <end position="96"/>
    </location>
</feature>
<feature type="compositionally biased region" description="Polar residues" evidence="1">
    <location>
        <begin position="1"/>
        <end position="14"/>
    </location>
</feature>
<feature type="region of interest" description="Disordered" evidence="1">
    <location>
        <begin position="79"/>
        <end position="110"/>
    </location>
</feature>
<reference evidence="4" key="1">
    <citation type="submission" date="2024-02" db="UniProtKB">
        <authorList>
            <consortium name="WormBaseParasite"/>
        </authorList>
    </citation>
    <scope>IDENTIFICATION</scope>
</reference>
<organism evidence="3 4">
    <name type="scientific">Mesorhabditis belari</name>
    <dbReference type="NCBI Taxonomy" id="2138241"/>
    <lineage>
        <taxon>Eukaryota</taxon>
        <taxon>Metazoa</taxon>
        <taxon>Ecdysozoa</taxon>
        <taxon>Nematoda</taxon>
        <taxon>Chromadorea</taxon>
        <taxon>Rhabditida</taxon>
        <taxon>Rhabditina</taxon>
        <taxon>Rhabditomorpha</taxon>
        <taxon>Rhabditoidea</taxon>
        <taxon>Rhabditidae</taxon>
        <taxon>Mesorhabditinae</taxon>
        <taxon>Mesorhabditis</taxon>
    </lineage>
</organism>
<sequence length="453" mass="50971">MNGNPSTSKRSQPQRPRHASLPPSEEDEDPPSPNSFTHRRTDTRFPTHVNEEVFGHNRFPTGTNEELFMSVDRWDNNKDLTHSTGFPNQPRVNWRTSNEEQQHSENRSSKNNCLRLLNDIRSKWTWKHYLAAGFVVFLVMALLITAIVLLVVLKKGSGATNKNIFSTKAPPTTPVVPRGGSGYVRALEMNVFKVNESIESLTPVYEEPGLFFGLLKDQIYLFNVSEDSPKVVGADIDRQNASNCRLLFADLNCFEQSYCNRSQLIYCCFFDFPKQSEFCSFAGNLHSDYEMISSYRYNETKELHLATISGLNEATIDYEKDTYPGNQRGPKQCASFGDKRILAAGAAFKPSSPMVNLLAAVSDTGELYINYRDDTEGQINDFSKTNTFEACFSDSASVFASFPENSTILDISVDFFDPNFYIAVTSYSALGGQVHIVAERSLRADRFRVIGLT</sequence>
<protein>
    <submittedName>
        <fullName evidence="4">Uncharacterized protein</fullName>
    </submittedName>
</protein>
<evidence type="ECO:0000256" key="1">
    <source>
        <dbReference type="SAM" id="MobiDB-lite"/>
    </source>
</evidence>